<sequence length="41" mass="5075">NENKNSQILLTDSEEVRKATDNYYKDQFKVRKHYFDHIKEE</sequence>
<keyword evidence="2" id="KW-1185">Reference proteome</keyword>
<feature type="non-terminal residue" evidence="1">
    <location>
        <position position="41"/>
    </location>
</feature>
<accession>A0ACA9P6U4</accession>
<evidence type="ECO:0000313" key="1">
    <source>
        <dbReference type="EMBL" id="CAG8687045.1"/>
    </source>
</evidence>
<proteinExistence type="predicted"/>
<comment type="caution">
    <text evidence="1">The sequence shown here is derived from an EMBL/GenBank/DDBJ whole genome shotgun (WGS) entry which is preliminary data.</text>
</comment>
<dbReference type="EMBL" id="CAJVPM010034328">
    <property type="protein sequence ID" value="CAG8687045.1"/>
    <property type="molecule type" value="Genomic_DNA"/>
</dbReference>
<organism evidence="1 2">
    <name type="scientific">Scutellospora calospora</name>
    <dbReference type="NCBI Taxonomy" id="85575"/>
    <lineage>
        <taxon>Eukaryota</taxon>
        <taxon>Fungi</taxon>
        <taxon>Fungi incertae sedis</taxon>
        <taxon>Mucoromycota</taxon>
        <taxon>Glomeromycotina</taxon>
        <taxon>Glomeromycetes</taxon>
        <taxon>Diversisporales</taxon>
        <taxon>Gigasporaceae</taxon>
        <taxon>Scutellospora</taxon>
    </lineage>
</organism>
<name>A0ACA9P6U4_9GLOM</name>
<dbReference type="Proteomes" id="UP000789860">
    <property type="component" value="Unassembled WGS sequence"/>
</dbReference>
<reference evidence="1" key="1">
    <citation type="submission" date="2021-06" db="EMBL/GenBank/DDBJ databases">
        <authorList>
            <person name="Kallberg Y."/>
            <person name="Tangrot J."/>
            <person name="Rosling A."/>
        </authorList>
    </citation>
    <scope>NUCLEOTIDE SEQUENCE</scope>
    <source>
        <strain evidence="1">AU212A</strain>
    </source>
</reference>
<gene>
    <name evidence="1" type="ORF">SCALOS_LOCUS9977</name>
</gene>
<feature type="non-terminal residue" evidence="1">
    <location>
        <position position="1"/>
    </location>
</feature>
<protein>
    <submittedName>
        <fullName evidence="1">3718_t:CDS:1</fullName>
    </submittedName>
</protein>
<evidence type="ECO:0000313" key="2">
    <source>
        <dbReference type="Proteomes" id="UP000789860"/>
    </source>
</evidence>